<dbReference type="Pfam" id="PF01323">
    <property type="entry name" value="DSBA"/>
    <property type="match status" value="1"/>
</dbReference>
<evidence type="ECO:0000259" key="1">
    <source>
        <dbReference type="Pfam" id="PF01323"/>
    </source>
</evidence>
<feature type="domain" description="DSBA-like thioredoxin" evidence="1">
    <location>
        <begin position="4"/>
        <end position="205"/>
    </location>
</feature>
<protein>
    <submittedName>
        <fullName evidence="2">Putative DsbA family dithiol-disulfide isomerase</fullName>
    </submittedName>
</protein>
<dbReference type="EMBL" id="SODD01000026">
    <property type="protein sequence ID" value="TDW16255.1"/>
    <property type="molecule type" value="Genomic_DNA"/>
</dbReference>
<dbReference type="GO" id="GO:0016491">
    <property type="term" value="F:oxidoreductase activity"/>
    <property type="evidence" value="ECO:0007669"/>
    <property type="project" value="InterPro"/>
</dbReference>
<reference evidence="2 3" key="1">
    <citation type="submission" date="2019-03" db="EMBL/GenBank/DDBJ databases">
        <title>Genomic Encyclopedia of Type Strains, Phase IV (KMG-IV): sequencing the most valuable type-strain genomes for metagenomic binning, comparative biology and taxonomic classification.</title>
        <authorList>
            <person name="Goeker M."/>
        </authorList>
    </citation>
    <scope>NUCLEOTIDE SEQUENCE [LARGE SCALE GENOMIC DNA]</scope>
    <source>
        <strain evidence="2 3">DSM 28867</strain>
    </source>
</reference>
<dbReference type="RefSeq" id="WP_134170059.1">
    <property type="nucleotide sequence ID" value="NZ_SODD01000026.1"/>
</dbReference>
<dbReference type="Gene3D" id="3.40.30.10">
    <property type="entry name" value="Glutaredoxin"/>
    <property type="match status" value="1"/>
</dbReference>
<dbReference type="InterPro" id="IPR001853">
    <property type="entry name" value="DSBA-like_thioredoxin_dom"/>
</dbReference>
<evidence type="ECO:0000313" key="2">
    <source>
        <dbReference type="EMBL" id="TDW16255.1"/>
    </source>
</evidence>
<name>A0A4R7ZGG3_9FIRM</name>
<dbReference type="InterPro" id="IPR036249">
    <property type="entry name" value="Thioredoxin-like_sf"/>
</dbReference>
<gene>
    <name evidence="2" type="ORF">EDD63_12619</name>
</gene>
<dbReference type="PANTHER" id="PTHR13887:SF41">
    <property type="entry name" value="THIOREDOXIN SUPERFAMILY PROTEIN"/>
    <property type="match status" value="1"/>
</dbReference>
<organism evidence="2 3">
    <name type="scientific">Breznakia blatticola</name>
    <dbReference type="NCBI Taxonomy" id="1754012"/>
    <lineage>
        <taxon>Bacteria</taxon>
        <taxon>Bacillati</taxon>
        <taxon>Bacillota</taxon>
        <taxon>Erysipelotrichia</taxon>
        <taxon>Erysipelotrichales</taxon>
        <taxon>Erysipelotrichaceae</taxon>
        <taxon>Breznakia</taxon>
    </lineage>
</organism>
<dbReference type="CDD" id="cd03024">
    <property type="entry name" value="DsbA_FrnE"/>
    <property type="match status" value="1"/>
</dbReference>
<dbReference type="OrthoDB" id="9799122at2"/>
<keyword evidence="2" id="KW-0413">Isomerase</keyword>
<accession>A0A4R7ZGG3</accession>
<proteinExistence type="predicted"/>
<dbReference type="GO" id="GO:0016853">
    <property type="term" value="F:isomerase activity"/>
    <property type="evidence" value="ECO:0007669"/>
    <property type="project" value="UniProtKB-KW"/>
</dbReference>
<dbReference type="SUPFAM" id="SSF52833">
    <property type="entry name" value="Thioredoxin-like"/>
    <property type="match status" value="1"/>
</dbReference>
<dbReference type="AlphaFoldDB" id="A0A4R7ZGG3"/>
<dbReference type="PANTHER" id="PTHR13887">
    <property type="entry name" value="GLUTATHIONE S-TRANSFERASE KAPPA"/>
    <property type="match status" value="1"/>
</dbReference>
<sequence length="234" mass="26703">MKVTIDMYSDYACPFCYLGKENLKAAIKTLHLQDDVDIRYHSFQLDPNIDQSHPIDLEHFAKMKGISLQQLLESQKELGERLQEKGLTMHYDKLIVANSFDAHRLVKYATTQNKATELQDRLLKASLEQGLDIADYNVLTTLAVEVGLDKDAVKAVLNSGDYAYSVIQDLDSAREQNISGVPFFVINNRYPIYGAQPEYRFEDTLRRALLEMDDAPIKKEKKPEVCEGDCCLFE</sequence>
<evidence type="ECO:0000313" key="3">
    <source>
        <dbReference type="Proteomes" id="UP000294743"/>
    </source>
</evidence>
<comment type="caution">
    <text evidence="2">The sequence shown here is derived from an EMBL/GenBank/DDBJ whole genome shotgun (WGS) entry which is preliminary data.</text>
</comment>
<dbReference type="Proteomes" id="UP000294743">
    <property type="component" value="Unassembled WGS sequence"/>
</dbReference>
<keyword evidence="3" id="KW-1185">Reference proteome</keyword>